<accession>A0A9K3GPV3</accession>
<organism evidence="1 2">
    <name type="scientific">Kipferlia bialata</name>
    <dbReference type="NCBI Taxonomy" id="797122"/>
    <lineage>
        <taxon>Eukaryota</taxon>
        <taxon>Metamonada</taxon>
        <taxon>Carpediemonas-like organisms</taxon>
        <taxon>Kipferlia</taxon>
    </lineage>
</organism>
<dbReference type="AlphaFoldDB" id="A0A9K3GPV3"/>
<proteinExistence type="predicted"/>
<feature type="non-terminal residue" evidence="1">
    <location>
        <position position="51"/>
    </location>
</feature>
<evidence type="ECO:0000313" key="1">
    <source>
        <dbReference type="EMBL" id="GIQ91589.1"/>
    </source>
</evidence>
<dbReference type="Proteomes" id="UP000265618">
    <property type="component" value="Unassembled WGS sequence"/>
</dbReference>
<name>A0A9K3GPV3_9EUKA</name>
<protein>
    <submittedName>
        <fullName evidence="1">Uncharacterized protein</fullName>
    </submittedName>
</protein>
<evidence type="ECO:0000313" key="2">
    <source>
        <dbReference type="Proteomes" id="UP000265618"/>
    </source>
</evidence>
<comment type="caution">
    <text evidence="1">The sequence shown here is derived from an EMBL/GenBank/DDBJ whole genome shotgun (WGS) entry which is preliminary data.</text>
</comment>
<sequence>AHGPLMQIITASHVGYWSETCVSEEDFSALSCALLALAQDSPPRCQVYVCP</sequence>
<reference evidence="1 2" key="1">
    <citation type="journal article" date="2018" name="PLoS ONE">
        <title>The draft genome of Kipferlia bialata reveals reductive genome evolution in fornicate parasites.</title>
        <authorList>
            <person name="Tanifuji G."/>
            <person name="Takabayashi S."/>
            <person name="Kume K."/>
            <person name="Takagi M."/>
            <person name="Nakayama T."/>
            <person name="Kamikawa R."/>
            <person name="Inagaki Y."/>
            <person name="Hashimoto T."/>
        </authorList>
    </citation>
    <scope>NUCLEOTIDE SEQUENCE [LARGE SCALE GENOMIC DNA]</scope>
    <source>
        <strain evidence="1">NY0173</strain>
    </source>
</reference>
<keyword evidence="2" id="KW-1185">Reference proteome</keyword>
<gene>
    <name evidence="1" type="ORF">KIPB_014924</name>
</gene>
<dbReference type="EMBL" id="BDIP01007993">
    <property type="protein sequence ID" value="GIQ91589.1"/>
    <property type="molecule type" value="Genomic_DNA"/>
</dbReference>